<accession>A0A222FM47</accession>
<feature type="region of interest" description="Disordered" evidence="1">
    <location>
        <begin position="32"/>
        <end position="66"/>
    </location>
</feature>
<evidence type="ECO:0000256" key="1">
    <source>
        <dbReference type="SAM" id="MobiDB-lite"/>
    </source>
</evidence>
<evidence type="ECO:0000313" key="3">
    <source>
        <dbReference type="Proteomes" id="UP000202440"/>
    </source>
</evidence>
<reference evidence="2 3" key="1">
    <citation type="submission" date="2017-07" db="EMBL/GenBank/DDBJ databases">
        <title>Annotated genome sequence of Bacterioplanes sanyensis isolated from Red Sea.</title>
        <authorList>
            <person name="Rehman Z.U."/>
        </authorList>
    </citation>
    <scope>NUCLEOTIDE SEQUENCE [LARGE SCALE GENOMIC DNA]</scope>
    <source>
        <strain evidence="2 3">NV9</strain>
    </source>
</reference>
<gene>
    <name evidence="2" type="ORF">CHH28_16065</name>
</gene>
<protein>
    <recommendedName>
        <fullName evidence="4">Lipase modulator</fullName>
    </recommendedName>
</protein>
<proteinExistence type="predicted"/>
<dbReference type="AlphaFoldDB" id="A0A222FM47"/>
<feature type="compositionally biased region" description="Low complexity" evidence="1">
    <location>
        <begin position="32"/>
        <end position="56"/>
    </location>
</feature>
<evidence type="ECO:0000313" key="2">
    <source>
        <dbReference type="EMBL" id="ASP40095.1"/>
    </source>
</evidence>
<dbReference type="KEGG" id="bsan:CHH28_16065"/>
<organism evidence="2 3">
    <name type="scientific">Bacterioplanes sanyensis</name>
    <dbReference type="NCBI Taxonomy" id="1249553"/>
    <lineage>
        <taxon>Bacteria</taxon>
        <taxon>Pseudomonadati</taxon>
        <taxon>Pseudomonadota</taxon>
        <taxon>Gammaproteobacteria</taxon>
        <taxon>Oceanospirillales</taxon>
        <taxon>Oceanospirillaceae</taxon>
        <taxon>Bacterioplanes</taxon>
    </lineage>
</organism>
<dbReference type="Proteomes" id="UP000202440">
    <property type="component" value="Chromosome"/>
</dbReference>
<dbReference type="EMBL" id="CP022530">
    <property type="protein sequence ID" value="ASP40095.1"/>
    <property type="molecule type" value="Genomic_DNA"/>
</dbReference>
<evidence type="ECO:0008006" key="4">
    <source>
        <dbReference type="Google" id="ProtNLM"/>
    </source>
</evidence>
<keyword evidence="3" id="KW-1185">Reference proteome</keyword>
<sequence>MVPITRVWPLLGLTVVGLVWWQAPAVVFAPLASSTPPESSQSQSSPSESYPAGSSPHSDMPQRSKNDSVQDLLHNAAQHAAEQRLTQQLEHLLWQESQWLVKPAASLQRLLADCQMRRQYNDISNHHDTAQNDVCLALLQKRLQHDWAISDDHITALLQYHEPADFELFSQQHSVADFDSPLAFFEAFWQQQDDVYGATVSQALFTPQRERLRLQHRIEEYIETSQAPSEQRLNWYQQQIDAYQQRFGKPPYQETRDHVHRLIALQQDPQRSDADELALRFQLRQQWLGADRAEQWQQREQQFLARNGQLPPL</sequence>
<name>A0A222FM47_9GAMM</name>